<feature type="region of interest" description="Disordered" evidence="1">
    <location>
        <begin position="66"/>
        <end position="129"/>
    </location>
</feature>
<comment type="caution">
    <text evidence="2">The sequence shown here is derived from an EMBL/GenBank/DDBJ whole genome shotgun (WGS) entry which is preliminary data.</text>
</comment>
<evidence type="ECO:0000313" key="2">
    <source>
        <dbReference type="EMBL" id="KAF9987222.1"/>
    </source>
</evidence>
<evidence type="ECO:0000256" key="1">
    <source>
        <dbReference type="SAM" id="MobiDB-lite"/>
    </source>
</evidence>
<dbReference type="Proteomes" id="UP000749646">
    <property type="component" value="Unassembled WGS sequence"/>
</dbReference>
<gene>
    <name evidence="2" type="ORF">BGZ65_004601</name>
</gene>
<proteinExistence type="predicted"/>
<dbReference type="AlphaFoldDB" id="A0A9P6MBF5"/>
<organism evidence="2 3">
    <name type="scientific">Modicella reniformis</name>
    <dbReference type="NCBI Taxonomy" id="1440133"/>
    <lineage>
        <taxon>Eukaryota</taxon>
        <taxon>Fungi</taxon>
        <taxon>Fungi incertae sedis</taxon>
        <taxon>Mucoromycota</taxon>
        <taxon>Mortierellomycotina</taxon>
        <taxon>Mortierellomycetes</taxon>
        <taxon>Mortierellales</taxon>
        <taxon>Mortierellaceae</taxon>
        <taxon>Modicella</taxon>
    </lineage>
</organism>
<keyword evidence="3" id="KW-1185">Reference proteome</keyword>
<name>A0A9P6MBF5_9FUNG</name>
<feature type="compositionally biased region" description="Polar residues" evidence="1">
    <location>
        <begin position="99"/>
        <end position="129"/>
    </location>
</feature>
<accession>A0A9P6MBF5</accession>
<reference evidence="2" key="1">
    <citation type="journal article" date="2020" name="Fungal Divers.">
        <title>Resolving the Mortierellaceae phylogeny through synthesis of multi-gene phylogenetics and phylogenomics.</title>
        <authorList>
            <person name="Vandepol N."/>
            <person name="Liber J."/>
            <person name="Desiro A."/>
            <person name="Na H."/>
            <person name="Kennedy M."/>
            <person name="Barry K."/>
            <person name="Grigoriev I.V."/>
            <person name="Miller A.N."/>
            <person name="O'Donnell K."/>
            <person name="Stajich J.E."/>
            <person name="Bonito G."/>
        </authorList>
    </citation>
    <scope>NUCLEOTIDE SEQUENCE</scope>
    <source>
        <strain evidence="2">MES-2147</strain>
    </source>
</reference>
<protein>
    <submittedName>
        <fullName evidence="2">Uncharacterized protein</fullName>
    </submittedName>
</protein>
<feature type="compositionally biased region" description="Polar residues" evidence="1">
    <location>
        <begin position="66"/>
        <end position="91"/>
    </location>
</feature>
<sequence length="129" mass="13736">MSDHNDKVATGAFTGSESITTNFKSSIEVIDLERGAFCAHHSSAGATENSDSKYILQKVVAASSGVSCPMSSEDTASIRSKKSNASLNTLDESPLMSGKETQQVSDESDNETASSSRTSMDINYTLRQE</sequence>
<dbReference type="EMBL" id="JAAAHW010003186">
    <property type="protein sequence ID" value="KAF9987222.1"/>
    <property type="molecule type" value="Genomic_DNA"/>
</dbReference>
<evidence type="ECO:0000313" key="3">
    <source>
        <dbReference type="Proteomes" id="UP000749646"/>
    </source>
</evidence>